<dbReference type="InterPro" id="IPR019826">
    <property type="entry name" value="Carboxylesterase_B_AS"/>
</dbReference>
<dbReference type="Gene3D" id="3.40.50.1820">
    <property type="entry name" value="alpha/beta hydrolase"/>
    <property type="match status" value="1"/>
</dbReference>
<dbReference type="EMBL" id="LHQQ01000282">
    <property type="protein sequence ID" value="KOS37953.1"/>
    <property type="molecule type" value="Genomic_DNA"/>
</dbReference>
<dbReference type="GO" id="GO:0072330">
    <property type="term" value="P:monocarboxylic acid biosynthetic process"/>
    <property type="evidence" value="ECO:0007669"/>
    <property type="project" value="UniProtKB-ARBA"/>
</dbReference>
<keyword evidence="2 3" id="KW-0378">Hydrolase</keyword>
<evidence type="ECO:0000259" key="4">
    <source>
        <dbReference type="Pfam" id="PF00135"/>
    </source>
</evidence>
<name>A0A0N0RXP0_9EURO</name>
<dbReference type="GO" id="GO:0017000">
    <property type="term" value="P:antibiotic biosynthetic process"/>
    <property type="evidence" value="ECO:0007669"/>
    <property type="project" value="UniProtKB-ARBA"/>
</dbReference>
<gene>
    <name evidence="5" type="ORF">ACN38_g11237</name>
</gene>
<dbReference type="InterPro" id="IPR002018">
    <property type="entry name" value="CarbesteraseB"/>
</dbReference>
<comment type="caution">
    <text evidence="5">The sequence shown here is derived from an EMBL/GenBank/DDBJ whole genome shotgun (WGS) entry which is preliminary data.</text>
</comment>
<dbReference type="GO" id="GO:0016787">
    <property type="term" value="F:hydrolase activity"/>
    <property type="evidence" value="ECO:0007669"/>
    <property type="project" value="UniProtKB-KW"/>
</dbReference>
<comment type="similarity">
    <text evidence="1 3">Belongs to the type-B carboxylesterase/lipase family.</text>
</comment>
<dbReference type="STRING" id="229535.A0A0N0RXP0"/>
<dbReference type="ESTHER" id="9euro-a0a0n0rxp0">
    <property type="family name" value="Fungal_carboxylesterase_lipase"/>
</dbReference>
<dbReference type="Proteomes" id="UP000037696">
    <property type="component" value="Unassembled WGS sequence"/>
</dbReference>
<evidence type="ECO:0000256" key="3">
    <source>
        <dbReference type="RuleBase" id="RU361235"/>
    </source>
</evidence>
<evidence type="ECO:0000313" key="6">
    <source>
        <dbReference type="Proteomes" id="UP000037696"/>
    </source>
</evidence>
<evidence type="ECO:0000313" key="5">
    <source>
        <dbReference type="EMBL" id="KOS37953.1"/>
    </source>
</evidence>
<dbReference type="SUPFAM" id="SSF53474">
    <property type="entry name" value="alpha/beta-Hydrolases"/>
    <property type="match status" value="1"/>
</dbReference>
<sequence length="537" mass="58806">METITDFHHPSLGVVRAWTSPSTRQFLGLRYATLTGKWATPVISEGDPNKVVDATTLGPSVPSPSNGIDIEFSHIQRRLPVPELRQSDTECLNLNITTPKDASAGVNLPVIVFIHGGGFAIGANSWPQYDFRRLVELSIRDGLPVIGVNINYRLGALGFLTSNELVSHGYKPNNGLHDQRAALLWIKKHISGFGGNPDDITLVGESAGGVSATHHLQSEVPLFKRMVSMSGTNLLMQPLPGQVTEYTYKAIVDRLGLASWPVTERVNELVKMDTEKLLQASSPNLPLLPAAGGDLGLKPHTYAEIYQGSRGSLDIPGRKWCEEIMIGDCQMDASILSTMLNYEKDQIASAFRESLTRSLGSADKAKEVLTAYTITEDIPGEDALKAILQFASDISFFIPVLNYGHCWSGNAYIYCFNEPNSWDGPWKGYATHILDVSYLFQNYNEQLSEPQRAVASQFGRDLVAFSSGRAPWPAFKYETMDLYARVYGGQGPDTSGKVATVLAPHPRTERTGIISSLMQSIPADDLSRAWGSFMAGH</sequence>
<reference evidence="5 6" key="1">
    <citation type="submission" date="2015-08" db="EMBL/GenBank/DDBJ databases">
        <title>Genome sequencing of Penicillium nordicum.</title>
        <authorList>
            <person name="Nguyen H.D."/>
            <person name="Seifert K.A."/>
        </authorList>
    </citation>
    <scope>NUCLEOTIDE SEQUENCE [LARGE SCALE GENOMIC DNA]</scope>
    <source>
        <strain evidence="5 6">DAOMC 185683</strain>
    </source>
</reference>
<dbReference type="PANTHER" id="PTHR43142">
    <property type="entry name" value="CARBOXYLIC ESTER HYDROLASE"/>
    <property type="match status" value="1"/>
</dbReference>
<keyword evidence="6" id="KW-1185">Reference proteome</keyword>
<dbReference type="PANTHER" id="PTHR43142:SF11">
    <property type="entry name" value="CARBOXYLIC ESTER HYDROLASE"/>
    <property type="match status" value="1"/>
</dbReference>
<dbReference type="AlphaFoldDB" id="A0A0N0RXP0"/>
<feature type="domain" description="Carboxylesterase type B" evidence="4">
    <location>
        <begin position="18"/>
        <end position="456"/>
    </location>
</feature>
<protein>
    <recommendedName>
        <fullName evidence="3">Carboxylic ester hydrolase</fullName>
        <ecNumber evidence="3">3.1.1.-</ecNumber>
    </recommendedName>
</protein>
<evidence type="ECO:0000256" key="2">
    <source>
        <dbReference type="ARBA" id="ARBA00022801"/>
    </source>
</evidence>
<proteinExistence type="inferred from homology"/>
<organism evidence="5 6">
    <name type="scientific">Penicillium nordicum</name>
    <dbReference type="NCBI Taxonomy" id="229535"/>
    <lineage>
        <taxon>Eukaryota</taxon>
        <taxon>Fungi</taxon>
        <taxon>Dikarya</taxon>
        <taxon>Ascomycota</taxon>
        <taxon>Pezizomycotina</taxon>
        <taxon>Eurotiomycetes</taxon>
        <taxon>Eurotiomycetidae</taxon>
        <taxon>Eurotiales</taxon>
        <taxon>Aspergillaceae</taxon>
        <taxon>Penicillium</taxon>
    </lineage>
</organism>
<evidence type="ECO:0000256" key="1">
    <source>
        <dbReference type="ARBA" id="ARBA00005964"/>
    </source>
</evidence>
<dbReference type="PROSITE" id="PS00122">
    <property type="entry name" value="CARBOXYLESTERASE_B_1"/>
    <property type="match status" value="1"/>
</dbReference>
<dbReference type="OrthoDB" id="3200163at2759"/>
<dbReference type="InterPro" id="IPR029058">
    <property type="entry name" value="AB_hydrolase_fold"/>
</dbReference>
<dbReference type="EC" id="3.1.1.-" evidence="3"/>
<dbReference type="Pfam" id="PF00135">
    <property type="entry name" value="COesterase"/>
    <property type="match status" value="1"/>
</dbReference>
<accession>A0A0N0RXP0</accession>